<reference evidence="8 9" key="1">
    <citation type="submission" date="2018-11" db="EMBL/GenBank/DDBJ databases">
        <title>Complete genome sequence of Nocardioides baekrokdamisoli strain KCTC 39748.</title>
        <authorList>
            <person name="Kang S.W."/>
            <person name="Lee K.C."/>
            <person name="Kim K.K."/>
            <person name="Kim J.S."/>
            <person name="Kim D.S."/>
            <person name="Ko S.H."/>
            <person name="Yang S.H."/>
            <person name="Shin Y.K."/>
            <person name="Lee J.S."/>
        </authorList>
    </citation>
    <scope>NUCLEOTIDE SEQUENCE [LARGE SCALE GENOMIC DNA]</scope>
    <source>
        <strain evidence="8 9">KCTC 39748</strain>
    </source>
</reference>
<evidence type="ECO:0000256" key="4">
    <source>
        <dbReference type="ARBA" id="ARBA00022801"/>
    </source>
</evidence>
<protein>
    <recommendedName>
        <fullName evidence="6">Ribonuclease VapC</fullName>
        <shortName evidence="6">RNase VapC</shortName>
        <ecNumber evidence="6">3.1.-.-</ecNumber>
    </recommendedName>
    <alternativeName>
        <fullName evidence="6">Toxin VapC</fullName>
    </alternativeName>
</protein>
<evidence type="ECO:0000256" key="6">
    <source>
        <dbReference type="HAMAP-Rule" id="MF_00265"/>
    </source>
</evidence>
<dbReference type="AlphaFoldDB" id="A0A3G9J3B4"/>
<feature type="binding site" evidence="6">
    <location>
        <position position="99"/>
    </location>
    <ligand>
        <name>Mg(2+)</name>
        <dbReference type="ChEBI" id="CHEBI:18420"/>
    </ligand>
</feature>
<dbReference type="InterPro" id="IPR029060">
    <property type="entry name" value="PIN-like_dom_sf"/>
</dbReference>
<dbReference type="SUPFAM" id="SSF88723">
    <property type="entry name" value="PIN domain-like"/>
    <property type="match status" value="1"/>
</dbReference>
<keyword evidence="1 6" id="KW-1277">Toxin-antitoxin system</keyword>
<dbReference type="GO" id="GO:0004540">
    <property type="term" value="F:RNA nuclease activity"/>
    <property type="evidence" value="ECO:0007669"/>
    <property type="project" value="InterPro"/>
</dbReference>
<dbReference type="CDD" id="cd09871">
    <property type="entry name" value="PIN_MtVapC28-VapC30-like"/>
    <property type="match status" value="1"/>
</dbReference>
<proteinExistence type="inferred from homology"/>
<comment type="similarity">
    <text evidence="6">Belongs to the PINc/VapC protein family.</text>
</comment>
<dbReference type="GO" id="GO:0000287">
    <property type="term" value="F:magnesium ion binding"/>
    <property type="evidence" value="ECO:0007669"/>
    <property type="project" value="UniProtKB-UniRule"/>
</dbReference>
<keyword evidence="2 6" id="KW-0540">Nuclease</keyword>
<dbReference type="Gene3D" id="3.40.50.1010">
    <property type="entry name" value="5'-nuclease"/>
    <property type="match status" value="1"/>
</dbReference>
<dbReference type="GO" id="GO:0090729">
    <property type="term" value="F:toxin activity"/>
    <property type="evidence" value="ECO:0007669"/>
    <property type="project" value="UniProtKB-KW"/>
</dbReference>
<evidence type="ECO:0000256" key="1">
    <source>
        <dbReference type="ARBA" id="ARBA00022649"/>
    </source>
</evidence>
<sequence length="129" mass="13694">MIVDASALVCIIKGEPERAAILEVLLSAERADTGAPTLVETRLALRSLGLLGQASLNRLLDALQIGVVPFGAEHAERADEAHQLYGRGSGHPAGLNYGDCMAYAVASVEGRRLLFKGNDFIHIDIESAL</sequence>
<feature type="binding site" evidence="6">
    <location>
        <position position="4"/>
    </location>
    <ligand>
        <name>Mg(2+)</name>
        <dbReference type="ChEBI" id="CHEBI:18420"/>
    </ligand>
</feature>
<dbReference type="KEGG" id="nbe:Back2_24050"/>
<evidence type="ECO:0000313" key="8">
    <source>
        <dbReference type="EMBL" id="BBH18118.1"/>
    </source>
</evidence>
<comment type="function">
    <text evidence="6">Toxic component of a toxin-antitoxin (TA) system. An RNase.</text>
</comment>
<dbReference type="EMBL" id="AP019307">
    <property type="protein sequence ID" value="BBH18118.1"/>
    <property type="molecule type" value="Genomic_DNA"/>
</dbReference>
<evidence type="ECO:0000259" key="7">
    <source>
        <dbReference type="Pfam" id="PF01850"/>
    </source>
</evidence>
<evidence type="ECO:0000256" key="2">
    <source>
        <dbReference type="ARBA" id="ARBA00022722"/>
    </source>
</evidence>
<comment type="cofactor">
    <cofactor evidence="6">
        <name>Mg(2+)</name>
        <dbReference type="ChEBI" id="CHEBI:18420"/>
    </cofactor>
</comment>
<accession>A0A3G9J3B4</accession>
<keyword evidence="6" id="KW-0800">Toxin</keyword>
<gene>
    <name evidence="8" type="primary">vapC_3</name>
    <name evidence="6" type="synonym">vapC</name>
    <name evidence="8" type="ORF">Back2_24050</name>
</gene>
<evidence type="ECO:0000256" key="3">
    <source>
        <dbReference type="ARBA" id="ARBA00022723"/>
    </source>
</evidence>
<keyword evidence="9" id="KW-1185">Reference proteome</keyword>
<organism evidence="8 9">
    <name type="scientific">Nocardioides baekrokdamisoli</name>
    <dbReference type="NCBI Taxonomy" id="1804624"/>
    <lineage>
        <taxon>Bacteria</taxon>
        <taxon>Bacillati</taxon>
        <taxon>Actinomycetota</taxon>
        <taxon>Actinomycetes</taxon>
        <taxon>Propionibacteriales</taxon>
        <taxon>Nocardioidaceae</taxon>
        <taxon>Nocardioides</taxon>
    </lineage>
</organism>
<dbReference type="HAMAP" id="MF_00265">
    <property type="entry name" value="VapC_Nob1"/>
    <property type="match status" value="1"/>
</dbReference>
<feature type="domain" description="PIN" evidence="7">
    <location>
        <begin position="1"/>
        <end position="124"/>
    </location>
</feature>
<dbReference type="EC" id="3.1.-.-" evidence="6"/>
<dbReference type="InterPro" id="IPR022907">
    <property type="entry name" value="VapC_family"/>
</dbReference>
<evidence type="ECO:0000256" key="5">
    <source>
        <dbReference type="ARBA" id="ARBA00022842"/>
    </source>
</evidence>
<keyword evidence="5 6" id="KW-0460">Magnesium</keyword>
<keyword evidence="4 6" id="KW-0378">Hydrolase</keyword>
<evidence type="ECO:0000313" key="9">
    <source>
        <dbReference type="Proteomes" id="UP000271573"/>
    </source>
</evidence>
<dbReference type="OrthoDB" id="32625at2"/>
<dbReference type="Pfam" id="PF01850">
    <property type="entry name" value="PIN"/>
    <property type="match status" value="1"/>
</dbReference>
<dbReference type="Proteomes" id="UP000271573">
    <property type="component" value="Chromosome"/>
</dbReference>
<keyword evidence="3 6" id="KW-0479">Metal-binding</keyword>
<name>A0A3G9J3B4_9ACTN</name>
<dbReference type="InterPro" id="IPR002716">
    <property type="entry name" value="PIN_dom"/>
</dbReference>
<dbReference type="RefSeq" id="WP_125569467.1">
    <property type="nucleotide sequence ID" value="NZ_AP019307.1"/>
</dbReference>
<dbReference type="GO" id="GO:0016787">
    <property type="term" value="F:hydrolase activity"/>
    <property type="evidence" value="ECO:0007669"/>
    <property type="project" value="UniProtKB-KW"/>
</dbReference>